<dbReference type="InterPro" id="IPR050266">
    <property type="entry name" value="AB_hydrolase_sf"/>
</dbReference>
<dbReference type="RefSeq" id="WP_379527838.1">
    <property type="nucleotide sequence ID" value="NZ_JBHSBI010000004.1"/>
</dbReference>
<accession>A0ABV8G177</accession>
<dbReference type="SUPFAM" id="SSF53474">
    <property type="entry name" value="alpha/beta-Hydrolases"/>
    <property type="match status" value="1"/>
</dbReference>
<dbReference type="InterPro" id="IPR002410">
    <property type="entry name" value="Peptidase_S33"/>
</dbReference>
<sequence length="276" mass="30554">MTTEDGVRLWASRSGAGRPVVFCHGGPGLWDTLDDVAALLTGLATVHRWDQRGCGRSQRSGPYSMARTVADLEAVRRHFGLEDMVLLGHSWGAQLGLRYALDHPRRVLGLVYVSGTGIDPGTTWNAGYSRNLRSALGGDVARWEELKGRRERTPAQDREFSVLQWSADFADPSRARQHAERMATPWLEVNFACNAAINAEDKREWGTAALRDRCEELRVPVLIVDGEHDIRPRSSVDSLERALPHARRVVLPGAGHLPWTEDPEGFRTAVGAFLSS</sequence>
<evidence type="ECO:0000313" key="4">
    <source>
        <dbReference type="EMBL" id="MFC4007745.1"/>
    </source>
</evidence>
<keyword evidence="5" id="KW-1185">Reference proteome</keyword>
<dbReference type="InterPro" id="IPR000073">
    <property type="entry name" value="AB_hydrolase_1"/>
</dbReference>
<organism evidence="4 5">
    <name type="scientific">Nonomuraea purpurea</name>
    <dbReference type="NCBI Taxonomy" id="1849276"/>
    <lineage>
        <taxon>Bacteria</taxon>
        <taxon>Bacillati</taxon>
        <taxon>Actinomycetota</taxon>
        <taxon>Actinomycetes</taxon>
        <taxon>Streptosporangiales</taxon>
        <taxon>Streptosporangiaceae</taxon>
        <taxon>Nonomuraea</taxon>
    </lineage>
</organism>
<evidence type="ECO:0000259" key="3">
    <source>
        <dbReference type="Pfam" id="PF00561"/>
    </source>
</evidence>
<feature type="domain" description="AB hydrolase-1" evidence="3">
    <location>
        <begin position="19"/>
        <end position="258"/>
    </location>
</feature>
<protein>
    <submittedName>
        <fullName evidence="4">Alpha/beta fold hydrolase</fullName>
    </submittedName>
</protein>
<dbReference type="PANTHER" id="PTHR43798:SF31">
    <property type="entry name" value="AB HYDROLASE SUPERFAMILY PROTEIN YCLE"/>
    <property type="match status" value="1"/>
</dbReference>
<dbReference type="Proteomes" id="UP001595851">
    <property type="component" value="Unassembled WGS sequence"/>
</dbReference>
<evidence type="ECO:0000256" key="2">
    <source>
        <dbReference type="ARBA" id="ARBA00022801"/>
    </source>
</evidence>
<dbReference type="GO" id="GO:0016787">
    <property type="term" value="F:hydrolase activity"/>
    <property type="evidence" value="ECO:0007669"/>
    <property type="project" value="UniProtKB-KW"/>
</dbReference>
<dbReference type="PRINTS" id="PR00793">
    <property type="entry name" value="PROAMNOPTASE"/>
</dbReference>
<comment type="caution">
    <text evidence="4">The sequence shown here is derived from an EMBL/GenBank/DDBJ whole genome shotgun (WGS) entry which is preliminary data.</text>
</comment>
<evidence type="ECO:0000313" key="5">
    <source>
        <dbReference type="Proteomes" id="UP001595851"/>
    </source>
</evidence>
<keyword evidence="2 4" id="KW-0378">Hydrolase</keyword>
<comment type="similarity">
    <text evidence="1">Belongs to the peptidase S33 family.</text>
</comment>
<proteinExistence type="inferred from homology"/>
<dbReference type="EMBL" id="JBHSBI010000004">
    <property type="protein sequence ID" value="MFC4007745.1"/>
    <property type="molecule type" value="Genomic_DNA"/>
</dbReference>
<dbReference type="PANTHER" id="PTHR43798">
    <property type="entry name" value="MONOACYLGLYCEROL LIPASE"/>
    <property type="match status" value="1"/>
</dbReference>
<reference evidence="5" key="1">
    <citation type="journal article" date="2019" name="Int. J. Syst. Evol. Microbiol.">
        <title>The Global Catalogue of Microorganisms (GCM) 10K type strain sequencing project: providing services to taxonomists for standard genome sequencing and annotation.</title>
        <authorList>
            <consortium name="The Broad Institute Genomics Platform"/>
            <consortium name="The Broad Institute Genome Sequencing Center for Infectious Disease"/>
            <person name="Wu L."/>
            <person name="Ma J."/>
        </authorList>
    </citation>
    <scope>NUCLEOTIDE SEQUENCE [LARGE SCALE GENOMIC DNA]</scope>
    <source>
        <strain evidence="5">TBRC 1276</strain>
    </source>
</reference>
<dbReference type="Gene3D" id="3.40.50.1820">
    <property type="entry name" value="alpha/beta hydrolase"/>
    <property type="match status" value="1"/>
</dbReference>
<name>A0ABV8G177_9ACTN</name>
<gene>
    <name evidence="4" type="ORF">ACFOY2_10945</name>
</gene>
<dbReference type="InterPro" id="IPR029058">
    <property type="entry name" value="AB_hydrolase_fold"/>
</dbReference>
<dbReference type="Pfam" id="PF00561">
    <property type="entry name" value="Abhydrolase_1"/>
    <property type="match status" value="1"/>
</dbReference>
<evidence type="ECO:0000256" key="1">
    <source>
        <dbReference type="ARBA" id="ARBA00010088"/>
    </source>
</evidence>